<dbReference type="PRINTS" id="PR00722">
    <property type="entry name" value="CHYMOTRYPSIN"/>
</dbReference>
<dbReference type="InterPro" id="IPR018114">
    <property type="entry name" value="TRYPSIN_HIS"/>
</dbReference>
<dbReference type="InterPro" id="IPR033116">
    <property type="entry name" value="TRYPSIN_SER"/>
</dbReference>
<dbReference type="CDD" id="cd00190">
    <property type="entry name" value="Tryp_SPc"/>
    <property type="match status" value="1"/>
</dbReference>
<dbReference type="InterPro" id="IPR050127">
    <property type="entry name" value="Serine_Proteases_S1"/>
</dbReference>
<dbReference type="GO" id="GO:0005615">
    <property type="term" value="C:extracellular space"/>
    <property type="evidence" value="ECO:0007669"/>
    <property type="project" value="TreeGrafter"/>
</dbReference>
<dbReference type="EC" id="3.4.21.4" evidence="8"/>
<comment type="caution">
    <text evidence="13">The sequence shown here is derived from an EMBL/GenBank/DDBJ whole genome shotgun (WGS) entry which is preliminary data.</text>
</comment>
<dbReference type="SUPFAM" id="SSF50494">
    <property type="entry name" value="Trypsin-like serine proteases"/>
    <property type="match status" value="1"/>
</dbReference>
<dbReference type="AlphaFoldDB" id="A0AA88PU26"/>
<evidence type="ECO:0000259" key="12">
    <source>
        <dbReference type="PROSITE" id="PS50240"/>
    </source>
</evidence>
<evidence type="ECO:0000256" key="4">
    <source>
        <dbReference type="ARBA" id="ARBA00022801"/>
    </source>
</evidence>
<evidence type="ECO:0000256" key="8">
    <source>
        <dbReference type="ARBA" id="ARBA00038868"/>
    </source>
</evidence>
<dbReference type="InterPro" id="IPR009003">
    <property type="entry name" value="Peptidase_S1_PA"/>
</dbReference>
<evidence type="ECO:0000256" key="2">
    <source>
        <dbReference type="ARBA" id="ARBA00007664"/>
    </source>
</evidence>
<keyword evidence="3 9" id="KW-0645">Protease</keyword>
<dbReference type="Pfam" id="PF00089">
    <property type="entry name" value="Trypsin"/>
    <property type="match status" value="1"/>
</dbReference>
<keyword evidence="11" id="KW-1133">Transmembrane helix</keyword>
<comment type="subcellular location">
    <subcellularLocation>
        <location evidence="1">Secreted</location>
        <location evidence="1">Extracellular space</location>
    </subcellularLocation>
</comment>
<evidence type="ECO:0000256" key="9">
    <source>
        <dbReference type="RuleBase" id="RU363034"/>
    </source>
</evidence>
<reference evidence="13" key="1">
    <citation type="submission" date="2023-08" db="EMBL/GenBank/DDBJ databases">
        <title>Chromosome-level Genome Assembly of mud carp (Cirrhinus molitorella).</title>
        <authorList>
            <person name="Liu H."/>
        </authorList>
    </citation>
    <scope>NUCLEOTIDE SEQUENCE</scope>
    <source>
        <strain evidence="13">Prfri</strain>
        <tissue evidence="13">Muscle</tissue>
    </source>
</reference>
<evidence type="ECO:0000256" key="1">
    <source>
        <dbReference type="ARBA" id="ARBA00004239"/>
    </source>
</evidence>
<dbReference type="EMBL" id="JAUYZG010000011">
    <property type="protein sequence ID" value="KAK2895093.1"/>
    <property type="molecule type" value="Genomic_DNA"/>
</dbReference>
<sequence>MEGQVHVREEDLETEAEPAGQGARAEPKTTTAEQRRAKIPMVEQITTTAEQVSIDIERVRQKCSLLSSTAMKTIVLILLLVAVVFSSGDKIIGGYECSPHSQPWQVYLDDGRISCGGSLINPRWVVSAAHCSFLSRRLLIKLGKHDLSVGENSEQQIRAEKIIPYPSYNDRPYNNDILLIKLRTPAVLNKYVKTVRLSERCSRTGEQCLVSGWGRTAGENKTGSASALQCLDLPVLSNNTCTGAYGSVITENMFCAGFMEGGKDSCQGDSGGPVVCKRKLKGVVSFGQGCAKPGFPGVYVEVCRYTSWIKKTIATN</sequence>
<name>A0AA88PU26_9TELE</name>
<feature type="transmembrane region" description="Helical" evidence="11">
    <location>
        <begin position="65"/>
        <end position="85"/>
    </location>
</feature>
<organism evidence="13 14">
    <name type="scientific">Cirrhinus molitorella</name>
    <name type="common">mud carp</name>
    <dbReference type="NCBI Taxonomy" id="172907"/>
    <lineage>
        <taxon>Eukaryota</taxon>
        <taxon>Metazoa</taxon>
        <taxon>Chordata</taxon>
        <taxon>Craniata</taxon>
        <taxon>Vertebrata</taxon>
        <taxon>Euteleostomi</taxon>
        <taxon>Actinopterygii</taxon>
        <taxon>Neopterygii</taxon>
        <taxon>Teleostei</taxon>
        <taxon>Ostariophysi</taxon>
        <taxon>Cypriniformes</taxon>
        <taxon>Cyprinidae</taxon>
        <taxon>Labeoninae</taxon>
        <taxon>Labeonini</taxon>
        <taxon>Cirrhinus</taxon>
    </lineage>
</organism>
<dbReference type="FunFam" id="2.40.10.10:FF:000077">
    <property type="entry name" value="Predicted protein"/>
    <property type="match status" value="1"/>
</dbReference>
<keyword evidence="11" id="KW-0472">Membrane</keyword>
<keyword evidence="11" id="KW-0812">Transmembrane</keyword>
<dbReference type="GO" id="GO:0006508">
    <property type="term" value="P:proteolysis"/>
    <property type="evidence" value="ECO:0007669"/>
    <property type="project" value="UniProtKB-KW"/>
</dbReference>
<accession>A0AA88PU26</accession>
<dbReference type="PROSITE" id="PS50240">
    <property type="entry name" value="TRYPSIN_DOM"/>
    <property type="match status" value="1"/>
</dbReference>
<keyword evidence="4 9" id="KW-0378">Hydrolase</keyword>
<protein>
    <recommendedName>
        <fullName evidence="8">trypsin</fullName>
        <ecNumber evidence="8">3.4.21.4</ecNumber>
    </recommendedName>
</protein>
<dbReference type="Gene3D" id="2.40.10.10">
    <property type="entry name" value="Trypsin-like serine proteases"/>
    <property type="match status" value="3"/>
</dbReference>
<keyword evidence="5 9" id="KW-0720">Serine protease</keyword>
<feature type="domain" description="Peptidase S1" evidence="12">
    <location>
        <begin position="91"/>
        <end position="314"/>
    </location>
</feature>
<dbReference type="PANTHER" id="PTHR24264:SF7">
    <property type="entry name" value="TRYPSIN-2-LIKE"/>
    <property type="match status" value="1"/>
</dbReference>
<dbReference type="InterPro" id="IPR001254">
    <property type="entry name" value="Trypsin_dom"/>
</dbReference>
<evidence type="ECO:0000256" key="7">
    <source>
        <dbReference type="ARBA" id="ARBA00036320"/>
    </source>
</evidence>
<dbReference type="PROSITE" id="PS00134">
    <property type="entry name" value="TRYPSIN_HIS"/>
    <property type="match status" value="1"/>
</dbReference>
<evidence type="ECO:0000256" key="10">
    <source>
        <dbReference type="SAM" id="MobiDB-lite"/>
    </source>
</evidence>
<dbReference type="GO" id="GO:0004252">
    <property type="term" value="F:serine-type endopeptidase activity"/>
    <property type="evidence" value="ECO:0007669"/>
    <property type="project" value="UniProtKB-EC"/>
</dbReference>
<evidence type="ECO:0000256" key="11">
    <source>
        <dbReference type="SAM" id="Phobius"/>
    </source>
</evidence>
<evidence type="ECO:0000313" key="13">
    <source>
        <dbReference type="EMBL" id="KAK2895093.1"/>
    </source>
</evidence>
<feature type="region of interest" description="Disordered" evidence="10">
    <location>
        <begin position="1"/>
        <end position="35"/>
    </location>
</feature>
<gene>
    <name evidence="13" type="ORF">Q8A67_012322</name>
</gene>
<evidence type="ECO:0000313" key="14">
    <source>
        <dbReference type="Proteomes" id="UP001187343"/>
    </source>
</evidence>
<dbReference type="PANTHER" id="PTHR24264">
    <property type="entry name" value="TRYPSIN-RELATED"/>
    <property type="match status" value="1"/>
</dbReference>
<dbReference type="PROSITE" id="PS00135">
    <property type="entry name" value="TRYPSIN_SER"/>
    <property type="match status" value="1"/>
</dbReference>
<dbReference type="Proteomes" id="UP001187343">
    <property type="component" value="Unassembled WGS sequence"/>
</dbReference>
<evidence type="ECO:0000256" key="6">
    <source>
        <dbReference type="ARBA" id="ARBA00023157"/>
    </source>
</evidence>
<comment type="catalytic activity">
    <reaction evidence="7">
        <text>Preferential cleavage: Arg-|-Xaa, Lys-|-Xaa.</text>
        <dbReference type="EC" id="3.4.21.4"/>
    </reaction>
</comment>
<comment type="similarity">
    <text evidence="2">Belongs to the peptidase S1 family.</text>
</comment>
<dbReference type="SMART" id="SM00020">
    <property type="entry name" value="Tryp_SPc"/>
    <property type="match status" value="1"/>
</dbReference>
<keyword evidence="6" id="KW-1015">Disulfide bond</keyword>
<proteinExistence type="inferred from homology"/>
<keyword evidence="14" id="KW-1185">Reference proteome</keyword>
<dbReference type="InterPro" id="IPR001314">
    <property type="entry name" value="Peptidase_S1A"/>
</dbReference>
<evidence type="ECO:0000256" key="5">
    <source>
        <dbReference type="ARBA" id="ARBA00022825"/>
    </source>
</evidence>
<dbReference type="InterPro" id="IPR043504">
    <property type="entry name" value="Peptidase_S1_PA_chymotrypsin"/>
</dbReference>
<evidence type="ECO:0000256" key="3">
    <source>
        <dbReference type="ARBA" id="ARBA00022670"/>
    </source>
</evidence>